<dbReference type="InterPro" id="IPR007484">
    <property type="entry name" value="Peptidase_M28"/>
</dbReference>
<dbReference type="RefSeq" id="WP_187564362.1">
    <property type="nucleotide sequence ID" value="NZ_JACGWS010000018.1"/>
</dbReference>
<evidence type="ECO:0000256" key="2">
    <source>
        <dbReference type="SAM" id="SignalP"/>
    </source>
</evidence>
<keyword evidence="2" id="KW-0732">Signal</keyword>
<feature type="chain" id="PRO_5045282057" evidence="2">
    <location>
        <begin position="28"/>
        <end position="759"/>
    </location>
</feature>
<evidence type="ECO:0000313" key="4">
    <source>
        <dbReference type="EMBL" id="MBC8757319.1"/>
    </source>
</evidence>
<dbReference type="EMBL" id="JACGWS010000018">
    <property type="protein sequence ID" value="MBC8757319.1"/>
    <property type="molecule type" value="Genomic_DNA"/>
</dbReference>
<name>A0ABR7QFH1_9FLAO</name>
<comment type="caution">
    <text evidence="4">The sequence shown here is derived from an EMBL/GenBank/DDBJ whole genome shotgun (WGS) entry which is preliminary data.</text>
</comment>
<feature type="transmembrane region" description="Helical" evidence="1">
    <location>
        <begin position="542"/>
        <end position="560"/>
    </location>
</feature>
<keyword evidence="1" id="KW-0812">Transmembrane</keyword>
<feature type="transmembrane region" description="Helical" evidence="1">
    <location>
        <begin position="328"/>
        <end position="348"/>
    </location>
</feature>
<dbReference type="Proteomes" id="UP000619238">
    <property type="component" value="Unassembled WGS sequence"/>
</dbReference>
<feature type="transmembrane region" description="Helical" evidence="1">
    <location>
        <begin position="404"/>
        <end position="422"/>
    </location>
</feature>
<protein>
    <submittedName>
        <fullName evidence="4">M28 family peptidase</fullName>
    </submittedName>
</protein>
<dbReference type="PANTHER" id="PTHR12147">
    <property type="entry name" value="METALLOPEPTIDASE M28 FAMILY MEMBER"/>
    <property type="match status" value="1"/>
</dbReference>
<feature type="transmembrane region" description="Helical" evidence="1">
    <location>
        <begin position="506"/>
        <end position="530"/>
    </location>
</feature>
<feature type="domain" description="Peptidase M28" evidence="3">
    <location>
        <begin position="103"/>
        <end position="292"/>
    </location>
</feature>
<keyword evidence="1" id="KW-0472">Membrane</keyword>
<feature type="transmembrane region" description="Helical" evidence="1">
    <location>
        <begin position="482"/>
        <end position="500"/>
    </location>
</feature>
<accession>A0ABR7QFH1</accession>
<feature type="transmembrane region" description="Helical" evidence="1">
    <location>
        <begin position="360"/>
        <end position="384"/>
    </location>
</feature>
<feature type="transmembrane region" description="Helical" evidence="1">
    <location>
        <begin position="458"/>
        <end position="475"/>
    </location>
</feature>
<gene>
    <name evidence="4" type="ORF">H2O64_21805</name>
</gene>
<dbReference type="SUPFAM" id="SSF53187">
    <property type="entry name" value="Zn-dependent exopeptidases"/>
    <property type="match status" value="1"/>
</dbReference>
<dbReference type="PANTHER" id="PTHR12147:SF26">
    <property type="entry name" value="PEPTIDASE M28 DOMAIN-CONTAINING PROTEIN"/>
    <property type="match status" value="1"/>
</dbReference>
<organism evidence="4 5">
    <name type="scientific">Kordia aestuariivivens</name>
    <dbReference type="NCBI Taxonomy" id="2759037"/>
    <lineage>
        <taxon>Bacteria</taxon>
        <taxon>Pseudomonadati</taxon>
        <taxon>Bacteroidota</taxon>
        <taxon>Flavobacteriia</taxon>
        <taxon>Flavobacteriales</taxon>
        <taxon>Flavobacteriaceae</taxon>
        <taxon>Kordia</taxon>
    </lineage>
</organism>
<dbReference type="InterPro" id="IPR045175">
    <property type="entry name" value="M28_fam"/>
</dbReference>
<evidence type="ECO:0000256" key="1">
    <source>
        <dbReference type="SAM" id="Phobius"/>
    </source>
</evidence>
<feature type="signal peptide" evidence="2">
    <location>
        <begin position="1"/>
        <end position="27"/>
    </location>
</feature>
<evidence type="ECO:0000313" key="5">
    <source>
        <dbReference type="Proteomes" id="UP000619238"/>
    </source>
</evidence>
<keyword evidence="5" id="KW-1185">Reference proteome</keyword>
<sequence>MNTPKARYTFLSFLLIAFAVYSSFHSAMPQEATEGKVPKTEFSTVRAFEHVNELAKEPHYVGSKAHETVRNYIISELKKLGLQPSVQEGFTLDGWGNVSKPKNILARIKGKNSSKALLLLSHYDSDPHSAVGASDAASGVATILEGTRAFLAKGKQPENDIILLLSDGEELGLNGAELFVNKHPWAKDVGLVLNFEARGSGGPSIMLLETNNGNAKLIKAFKDAGTQYPVGNSLAYSIYKMLPNDTDLTVFREDGNIQGFNFAFIDDHFDYHTANDTPENLDFNTLAHQGTYLMPLLDYFSTQDLTQMTSEDDLIYFNSPFGFHTYPFSWILPMLILIILLFIGLILYGFKEKMLSGKGILSGFIPFLVALIASCAATILGWKLINWLYPHYGEIQHGFTYNGYTYISLFAFLSLGISFYSYHKFGKKTTAANLSIAPLFFWVVITALAAFYLDGASFISIPVLLSLVSVIILIRNQKQPPAFSLTFLAIPAVVILTPFIKLFPVGLGLEIIAVVALLVVLIIGLLMPVFGLYKRKKWTARLFFFLAIVAFFVAHSNSGFTEKTQKPNSLVYVLDADQNKANWNTYDGILDDWTRNYIKDETIARTKEILDSKYKSGYTYTQTAPVKPIPIPLFETIKDTVHSNLRHVEVKIIPQRNVNRIEVFGDGKQLETLQINGVRVPKIPKLRSRRLVSYYVSDNEPLSLSFTTKPDQKVSFIMYEASFDLLTNPLFTIPARAKNMMPRPFVLNDAVLVKKTIEF</sequence>
<evidence type="ECO:0000259" key="3">
    <source>
        <dbReference type="Pfam" id="PF04389"/>
    </source>
</evidence>
<dbReference type="Pfam" id="PF04389">
    <property type="entry name" value="Peptidase_M28"/>
    <property type="match status" value="1"/>
</dbReference>
<dbReference type="Gene3D" id="3.40.630.10">
    <property type="entry name" value="Zn peptidases"/>
    <property type="match status" value="1"/>
</dbReference>
<keyword evidence="1" id="KW-1133">Transmembrane helix</keyword>
<reference evidence="4 5" key="1">
    <citation type="submission" date="2020-07" db="EMBL/GenBank/DDBJ databases">
        <title>Description of Kordia aestuariivivens sp. nov., isolated from a tidal flat.</title>
        <authorList>
            <person name="Park S."/>
            <person name="Yoon J.-H."/>
        </authorList>
    </citation>
    <scope>NUCLEOTIDE SEQUENCE [LARGE SCALE GENOMIC DNA]</scope>
    <source>
        <strain evidence="4 5">YSTF-M3</strain>
    </source>
</reference>
<proteinExistence type="predicted"/>
<feature type="transmembrane region" description="Helical" evidence="1">
    <location>
        <begin position="434"/>
        <end position="452"/>
    </location>
</feature>